<dbReference type="Pfam" id="PF09985">
    <property type="entry name" value="Glucodextran_C"/>
    <property type="match status" value="1"/>
</dbReference>
<sequence length="324" mass="35212">MPAARRSWLLLVMGALLTSACLSRGAHGSSALFTLTDPRGDDHGDGELRYPLREDMAPGTLDLVSLAAYAEDDGTRFEATFARPIVSPQAGRTVSIAGETQAQRARHGFYTFNVDVYVDMDRVLDAGRTDTLPGRYLSLAPGSAWERAILLTPRPYEARDILRGLWRKEAREARQRTQSSLSEKEQHELDAAVERELETRVFFPTRIRVRGPTVEFFVPQEFFGGTARPEWGYAAAVTGAVLETKVDLPALFGKEGTRGVMVLPIGSGDSRERFGGGRYGASTQSPVVDLLVPEGITQEQVLGPDAPPWPAVAPVAPAPPPATP</sequence>
<comment type="caution">
    <text evidence="4">The sequence shown here is derived from an EMBL/GenBank/DDBJ whole genome shotgun (WGS) entry which is preliminary data.</text>
</comment>
<feature type="region of interest" description="Disordered" evidence="1">
    <location>
        <begin position="299"/>
        <end position="324"/>
    </location>
</feature>
<evidence type="ECO:0000259" key="3">
    <source>
        <dbReference type="Pfam" id="PF09985"/>
    </source>
</evidence>
<organism evidence="4 5">
    <name type="scientific">Hyalangium rubrum</name>
    <dbReference type="NCBI Taxonomy" id="3103134"/>
    <lineage>
        <taxon>Bacteria</taxon>
        <taxon>Pseudomonadati</taxon>
        <taxon>Myxococcota</taxon>
        <taxon>Myxococcia</taxon>
        <taxon>Myxococcales</taxon>
        <taxon>Cystobacterineae</taxon>
        <taxon>Archangiaceae</taxon>
        <taxon>Hyalangium</taxon>
    </lineage>
</organism>
<evidence type="ECO:0000313" key="4">
    <source>
        <dbReference type="EMBL" id="MDY7227584.1"/>
    </source>
</evidence>
<name>A0ABU5H2C6_9BACT</name>
<dbReference type="Proteomes" id="UP001291309">
    <property type="component" value="Unassembled WGS sequence"/>
</dbReference>
<dbReference type="Gene3D" id="2.60.40.1190">
    <property type="match status" value="1"/>
</dbReference>
<feature type="compositionally biased region" description="Pro residues" evidence="1">
    <location>
        <begin position="305"/>
        <end position="324"/>
    </location>
</feature>
<feature type="domain" description="Glucodextranase-like C-terminal" evidence="3">
    <location>
        <begin position="33"/>
        <end position="304"/>
    </location>
</feature>
<dbReference type="SUPFAM" id="SSF49344">
    <property type="entry name" value="CBD9-like"/>
    <property type="match status" value="1"/>
</dbReference>
<accession>A0ABU5H2C6</accession>
<keyword evidence="2" id="KW-0732">Signal</keyword>
<evidence type="ECO:0000313" key="5">
    <source>
        <dbReference type="Proteomes" id="UP001291309"/>
    </source>
</evidence>
<dbReference type="EMBL" id="JAXIVS010000004">
    <property type="protein sequence ID" value="MDY7227584.1"/>
    <property type="molecule type" value="Genomic_DNA"/>
</dbReference>
<protein>
    <submittedName>
        <fullName evidence="4">Glucodextranase DOMON-like domain-containing protein</fullName>
    </submittedName>
</protein>
<evidence type="ECO:0000256" key="1">
    <source>
        <dbReference type="SAM" id="MobiDB-lite"/>
    </source>
</evidence>
<dbReference type="InterPro" id="IPR019248">
    <property type="entry name" value="Glucodextran_C"/>
</dbReference>
<feature type="signal peptide" evidence="2">
    <location>
        <begin position="1"/>
        <end position="28"/>
    </location>
</feature>
<reference evidence="4 5" key="1">
    <citation type="submission" date="2023-12" db="EMBL/GenBank/DDBJ databases">
        <title>the genome sequence of Hyalangium sp. s54d21.</title>
        <authorList>
            <person name="Zhang X."/>
        </authorList>
    </citation>
    <scope>NUCLEOTIDE SEQUENCE [LARGE SCALE GENOMIC DNA]</scope>
    <source>
        <strain evidence="5">s54d21</strain>
    </source>
</reference>
<feature type="chain" id="PRO_5045764995" evidence="2">
    <location>
        <begin position="29"/>
        <end position="324"/>
    </location>
</feature>
<dbReference type="PROSITE" id="PS51257">
    <property type="entry name" value="PROKAR_LIPOPROTEIN"/>
    <property type="match status" value="1"/>
</dbReference>
<keyword evidence="5" id="KW-1185">Reference proteome</keyword>
<dbReference type="RefSeq" id="WP_321546303.1">
    <property type="nucleotide sequence ID" value="NZ_JAXIVS010000004.1"/>
</dbReference>
<evidence type="ECO:0000256" key="2">
    <source>
        <dbReference type="SAM" id="SignalP"/>
    </source>
</evidence>
<gene>
    <name evidence="4" type="ORF">SYV04_14320</name>
</gene>
<proteinExistence type="predicted"/>